<keyword evidence="1" id="KW-1133">Transmembrane helix</keyword>
<evidence type="ECO:0000256" key="1">
    <source>
        <dbReference type="SAM" id="Phobius"/>
    </source>
</evidence>
<evidence type="ECO:0000313" key="3">
    <source>
        <dbReference type="Proteomes" id="UP001064879"/>
    </source>
</evidence>
<protein>
    <recommendedName>
        <fullName evidence="4">DUF4190 domain-containing protein</fullName>
    </recommendedName>
</protein>
<accession>A0ABY5SYA5</accession>
<evidence type="ECO:0000313" key="2">
    <source>
        <dbReference type="EMBL" id="UVI38001.1"/>
    </source>
</evidence>
<dbReference type="EMBL" id="CP093444">
    <property type="protein sequence ID" value="UVI38001.1"/>
    <property type="molecule type" value="Genomic_DNA"/>
</dbReference>
<proteinExistence type="predicted"/>
<keyword evidence="3" id="KW-1185">Reference proteome</keyword>
<name>A0ABY5SYA5_9MICO</name>
<evidence type="ECO:0008006" key="4">
    <source>
        <dbReference type="Google" id="ProtNLM"/>
    </source>
</evidence>
<feature type="transmembrane region" description="Helical" evidence="1">
    <location>
        <begin position="105"/>
        <end position="128"/>
    </location>
</feature>
<feature type="transmembrane region" description="Helical" evidence="1">
    <location>
        <begin position="75"/>
        <end position="93"/>
    </location>
</feature>
<keyword evidence="2" id="KW-0614">Plasmid</keyword>
<dbReference type="Proteomes" id="UP001064879">
    <property type="component" value="Plasmid unnamed"/>
</dbReference>
<organism evidence="2 3">
    <name type="scientific">Brevibacterium spongiae</name>
    <dbReference type="NCBI Taxonomy" id="2909672"/>
    <lineage>
        <taxon>Bacteria</taxon>
        <taxon>Bacillati</taxon>
        <taxon>Actinomycetota</taxon>
        <taxon>Actinomycetes</taxon>
        <taxon>Micrococcales</taxon>
        <taxon>Brevibacteriaceae</taxon>
        <taxon>Brevibacterium</taxon>
    </lineage>
</organism>
<reference evidence="2" key="1">
    <citation type="submission" date="2022-03" db="EMBL/GenBank/DDBJ databases">
        <title>Brevibacterium spongiae sp. nov., isolated from marine sponge.</title>
        <authorList>
            <person name="Li Z."/>
            <person name="Zhang M."/>
        </authorList>
    </citation>
    <scope>NUCLEOTIDE SEQUENCE</scope>
    <source>
        <strain evidence="2">WHS-Z9</strain>
        <plasmid evidence="2">unnamed</plasmid>
    </source>
</reference>
<keyword evidence="1" id="KW-0472">Membrane</keyword>
<geneLocation type="plasmid" evidence="2 3">
    <name>unnamed</name>
</geneLocation>
<gene>
    <name evidence="2" type="ORF">L1F31_18615</name>
</gene>
<sequence length="140" mass="14864">MSELARLIALLQSLRCRSCSMPPAAAIAARRFRQDLYMRGKPPPQREGDNAGAYALTFSIISVVCAFIPVIGDFIAAPTAALAIVLGFIGISRHESGRASKVIPAVSGTILGAVALFVVALMLAVTHLPGRAVVIRWRHS</sequence>
<feature type="transmembrane region" description="Helical" evidence="1">
    <location>
        <begin position="50"/>
        <end position="68"/>
    </location>
</feature>
<keyword evidence="1" id="KW-0812">Transmembrane</keyword>
<dbReference type="RefSeq" id="WP_265420488.1">
    <property type="nucleotide sequence ID" value="NZ_CP093444.1"/>
</dbReference>